<feature type="domain" description="Phosphomevalonate dehydratase large subunit-like" evidence="4">
    <location>
        <begin position="1"/>
        <end position="410"/>
    </location>
</feature>
<evidence type="ECO:0000259" key="4">
    <source>
        <dbReference type="Pfam" id="PF04412"/>
    </source>
</evidence>
<evidence type="ECO:0000313" key="5">
    <source>
        <dbReference type="EMBL" id="SVA28636.1"/>
    </source>
</evidence>
<protein>
    <recommendedName>
        <fullName evidence="4">Phosphomevalonate dehydratase large subunit-like domain-containing protein</fullName>
    </recommendedName>
</protein>
<name>A0A381UKD3_9ZZZZ</name>
<dbReference type="Pfam" id="PF04412">
    <property type="entry name" value="AcnX"/>
    <property type="match status" value="1"/>
</dbReference>
<evidence type="ECO:0000256" key="3">
    <source>
        <dbReference type="SAM" id="MobiDB-lite"/>
    </source>
</evidence>
<dbReference type="InterPro" id="IPR007506">
    <property type="entry name" value="PMDh-L-like_dom"/>
</dbReference>
<sequence>MKLNSEEQAILDGKSGTTMQKVMQTLLLYGQAVDATHMVTIEGEGHFSISGPFPGGDIPLYLLDELVDAGLRTKLPFTLNPKSPLDFENLGVTQAQKQEFKKMFRDETHYQRGMRKLGLRGRNDYTCSPYVFDGGNTPKRDMILAWSESSCVIYANSALGARTNRNAAIIDLLSNIIGKTPVFGLLIDEGRRANWRIDIETTELPNPQLLGTAIGKRVQDGIPYICGLDRFFTNQIDERARDYLKEMGATCAAIGAIGLYHIENVTPEALDQGRSLLLSDHRVHLINDSELQELVNSYPNMWDKQDSVPEKVMIGCPHLSLRELLEWTDRISGCLDKNGREKIAIDTVLVAPPQVLQLFREQHHAEHQKLQAAGARLSATCCEAYMTNRLCSSEAVLTNSSKLRAYTNARLVLDEQLVETIVTGNMQQSSNKTRLRNTKVKNPEEEYSENLLSKTQIPPTQVINIEKKVTTFHGRPLYPDNVSGKALVTRSGFNSLASFVDAMLNNSISAICSDHDSPDLYGRALTGSIFCIPKDENQLNVQD</sequence>
<feature type="region of interest" description="Disordered" evidence="3">
    <location>
        <begin position="429"/>
        <end position="452"/>
    </location>
</feature>
<dbReference type="AlphaFoldDB" id="A0A381UKD3"/>
<evidence type="ECO:0000256" key="1">
    <source>
        <dbReference type="ARBA" id="ARBA00023004"/>
    </source>
</evidence>
<dbReference type="PANTHER" id="PTHR36577">
    <property type="entry name" value="DUF521 DOMAIN PROTEIN (AFU_ORTHOLOGUE AFUA_6G00490)"/>
    <property type="match status" value="1"/>
</dbReference>
<reference evidence="5" key="1">
    <citation type="submission" date="2018-05" db="EMBL/GenBank/DDBJ databases">
        <authorList>
            <person name="Lanie J.A."/>
            <person name="Ng W.-L."/>
            <person name="Kazmierczak K.M."/>
            <person name="Andrzejewski T.M."/>
            <person name="Davidsen T.M."/>
            <person name="Wayne K.J."/>
            <person name="Tettelin H."/>
            <person name="Glass J.I."/>
            <person name="Rusch D."/>
            <person name="Podicherti R."/>
            <person name="Tsui H.-C.T."/>
            <person name="Winkler M.E."/>
        </authorList>
    </citation>
    <scope>NUCLEOTIDE SEQUENCE</scope>
</reference>
<keyword evidence="1" id="KW-0408">Iron</keyword>
<dbReference type="PANTHER" id="PTHR36577:SF3">
    <property type="entry name" value="DUF521 DOMAIN PROTEIN (AFU_ORTHOLOGUE AFUA_6G00490)"/>
    <property type="match status" value="1"/>
</dbReference>
<evidence type="ECO:0000256" key="2">
    <source>
        <dbReference type="ARBA" id="ARBA00023239"/>
    </source>
</evidence>
<dbReference type="EMBL" id="UINC01006618">
    <property type="protein sequence ID" value="SVA28636.1"/>
    <property type="molecule type" value="Genomic_DNA"/>
</dbReference>
<dbReference type="Gene3D" id="3.50.30.10">
    <property type="entry name" value="Phosphohistidine domain"/>
    <property type="match status" value="1"/>
</dbReference>
<dbReference type="GO" id="GO:0016829">
    <property type="term" value="F:lyase activity"/>
    <property type="evidence" value="ECO:0007669"/>
    <property type="project" value="UniProtKB-KW"/>
</dbReference>
<proteinExistence type="predicted"/>
<accession>A0A381UKD3</accession>
<keyword evidence="2" id="KW-0456">Lyase</keyword>
<organism evidence="5">
    <name type="scientific">marine metagenome</name>
    <dbReference type="NCBI Taxonomy" id="408172"/>
    <lineage>
        <taxon>unclassified sequences</taxon>
        <taxon>metagenomes</taxon>
        <taxon>ecological metagenomes</taxon>
    </lineage>
</organism>
<gene>
    <name evidence="5" type="ORF">METZ01_LOCUS81490</name>
</gene>